<sequence>MPFYYGRYIRKARGCAVTQKKAWRRASRSSSLSALDKNRNMARTHDSSSSVSSSSPSQAERRNSTATETAAAAAAAAAAAGVEQSSSSVSDNNDNNNREGTRLTQSEALSCRCGLYHCYSSRLQVAMRRRTRPIDTQDDDDQRLRRLIVKLVAASGVNDEQKQTKEATTVAEQHGRIERARATSAG</sequence>
<feature type="compositionally biased region" description="Low complexity" evidence="1">
    <location>
        <begin position="82"/>
        <end position="95"/>
    </location>
</feature>
<dbReference type="AlphaFoldDB" id="A0ABD2WFS0"/>
<accession>A0ABD2WFS0</accession>
<feature type="region of interest" description="Disordered" evidence="1">
    <location>
        <begin position="159"/>
        <end position="186"/>
    </location>
</feature>
<feature type="compositionally biased region" description="Basic and acidic residues" evidence="1">
    <location>
        <begin position="173"/>
        <end position="186"/>
    </location>
</feature>
<dbReference type="EMBL" id="JBJJXI010000107">
    <property type="protein sequence ID" value="KAL3391972.1"/>
    <property type="molecule type" value="Genomic_DNA"/>
</dbReference>
<evidence type="ECO:0000256" key="1">
    <source>
        <dbReference type="SAM" id="MobiDB-lite"/>
    </source>
</evidence>
<organism evidence="2 3">
    <name type="scientific">Trichogramma kaykai</name>
    <dbReference type="NCBI Taxonomy" id="54128"/>
    <lineage>
        <taxon>Eukaryota</taxon>
        <taxon>Metazoa</taxon>
        <taxon>Ecdysozoa</taxon>
        <taxon>Arthropoda</taxon>
        <taxon>Hexapoda</taxon>
        <taxon>Insecta</taxon>
        <taxon>Pterygota</taxon>
        <taxon>Neoptera</taxon>
        <taxon>Endopterygota</taxon>
        <taxon>Hymenoptera</taxon>
        <taxon>Apocrita</taxon>
        <taxon>Proctotrupomorpha</taxon>
        <taxon>Chalcidoidea</taxon>
        <taxon>Trichogrammatidae</taxon>
        <taxon>Trichogramma</taxon>
    </lineage>
</organism>
<comment type="caution">
    <text evidence="2">The sequence shown here is derived from an EMBL/GenBank/DDBJ whole genome shotgun (WGS) entry which is preliminary data.</text>
</comment>
<proteinExistence type="predicted"/>
<dbReference type="Proteomes" id="UP001627154">
    <property type="component" value="Unassembled WGS sequence"/>
</dbReference>
<keyword evidence="3" id="KW-1185">Reference proteome</keyword>
<evidence type="ECO:0000313" key="3">
    <source>
        <dbReference type="Proteomes" id="UP001627154"/>
    </source>
</evidence>
<name>A0ABD2WFS0_9HYME</name>
<protein>
    <submittedName>
        <fullName evidence="2">Uncharacterized protein</fullName>
    </submittedName>
</protein>
<evidence type="ECO:0000313" key="2">
    <source>
        <dbReference type="EMBL" id="KAL3391972.1"/>
    </source>
</evidence>
<feature type="compositionally biased region" description="Basic and acidic residues" evidence="1">
    <location>
        <begin position="36"/>
        <end position="46"/>
    </location>
</feature>
<feature type="region of interest" description="Disordered" evidence="1">
    <location>
        <begin position="82"/>
        <end position="101"/>
    </location>
</feature>
<feature type="region of interest" description="Disordered" evidence="1">
    <location>
        <begin position="26"/>
        <end position="72"/>
    </location>
</feature>
<reference evidence="2 3" key="1">
    <citation type="journal article" date="2024" name="bioRxiv">
        <title>A reference genome for Trichogramma kaykai: A tiny desert-dwelling parasitoid wasp with competing sex-ratio distorters.</title>
        <authorList>
            <person name="Culotta J."/>
            <person name="Lindsey A.R."/>
        </authorList>
    </citation>
    <scope>NUCLEOTIDE SEQUENCE [LARGE SCALE GENOMIC DNA]</scope>
    <source>
        <strain evidence="2 3">KSX58</strain>
    </source>
</reference>
<feature type="compositionally biased region" description="Low complexity" evidence="1">
    <location>
        <begin position="47"/>
        <end position="57"/>
    </location>
</feature>
<gene>
    <name evidence="2" type="ORF">TKK_013302</name>
</gene>